<evidence type="ECO:0000313" key="2">
    <source>
        <dbReference type="EMBL" id="MFC7082208.1"/>
    </source>
</evidence>
<dbReference type="InterPro" id="IPR055811">
    <property type="entry name" value="DUF7387"/>
</dbReference>
<evidence type="ECO:0000313" key="3">
    <source>
        <dbReference type="Proteomes" id="UP001596407"/>
    </source>
</evidence>
<dbReference type="EMBL" id="JBHSZH010000005">
    <property type="protein sequence ID" value="MFC7082208.1"/>
    <property type="molecule type" value="Genomic_DNA"/>
</dbReference>
<dbReference type="InterPro" id="IPR035069">
    <property type="entry name" value="TTHA1013/TTHA0281-like"/>
</dbReference>
<keyword evidence="3" id="KW-1185">Reference proteome</keyword>
<dbReference type="GeneID" id="79304399"/>
<feature type="region of interest" description="Disordered" evidence="1">
    <location>
        <begin position="68"/>
        <end position="91"/>
    </location>
</feature>
<evidence type="ECO:0000256" key="1">
    <source>
        <dbReference type="SAM" id="MobiDB-lite"/>
    </source>
</evidence>
<accession>A0ABD5WSR6</accession>
<dbReference type="RefSeq" id="WP_276279811.1">
    <property type="nucleotide sequence ID" value="NZ_CP119809.1"/>
</dbReference>
<proteinExistence type="predicted"/>
<organism evidence="2 3">
    <name type="scientific">Halorussus caseinilyticus</name>
    <dbReference type="NCBI Taxonomy" id="3034025"/>
    <lineage>
        <taxon>Archaea</taxon>
        <taxon>Methanobacteriati</taxon>
        <taxon>Methanobacteriota</taxon>
        <taxon>Stenosarchaea group</taxon>
        <taxon>Halobacteria</taxon>
        <taxon>Halobacteriales</taxon>
        <taxon>Haladaptataceae</taxon>
        <taxon>Halorussus</taxon>
    </lineage>
</organism>
<comment type="caution">
    <text evidence="2">The sequence shown here is derived from an EMBL/GenBank/DDBJ whole genome shotgun (WGS) entry which is preliminary data.</text>
</comment>
<reference evidence="2 3" key="1">
    <citation type="journal article" date="2019" name="Int. J. Syst. Evol. Microbiol.">
        <title>The Global Catalogue of Microorganisms (GCM) 10K type strain sequencing project: providing services to taxonomists for standard genome sequencing and annotation.</title>
        <authorList>
            <consortium name="The Broad Institute Genomics Platform"/>
            <consortium name="The Broad Institute Genome Sequencing Center for Infectious Disease"/>
            <person name="Wu L."/>
            <person name="Ma J."/>
        </authorList>
    </citation>
    <scope>NUCLEOTIDE SEQUENCE [LARGE SCALE GENOMIC DNA]</scope>
    <source>
        <strain evidence="2 3">DT72</strain>
    </source>
</reference>
<name>A0ABD5WSR6_9EURY</name>
<dbReference type="Proteomes" id="UP001596407">
    <property type="component" value="Unassembled WGS sequence"/>
</dbReference>
<dbReference type="AlphaFoldDB" id="A0ABD5WSR6"/>
<sequence>MDTDAEPTITLTREDDWWVAKDTETGVASQGPTRREALENLDEAVALHADEDADAIDSWDEERDVLEELGIDPDEVADSREESAELPDCMQ</sequence>
<dbReference type="SUPFAM" id="SSF143100">
    <property type="entry name" value="TTHA1013/TTHA0281-like"/>
    <property type="match status" value="1"/>
</dbReference>
<protein>
    <submittedName>
        <fullName evidence="2">Type II toxin-antitoxin system HicB family antitoxin</fullName>
    </submittedName>
</protein>
<dbReference type="Gene3D" id="3.30.160.250">
    <property type="match status" value="1"/>
</dbReference>
<dbReference type="Pfam" id="PF24113">
    <property type="entry name" value="DUF7387"/>
    <property type="match status" value="1"/>
</dbReference>
<gene>
    <name evidence="2" type="ORF">ACFQJ6_21085</name>
</gene>